<evidence type="ECO:0000313" key="3">
    <source>
        <dbReference type="EMBL" id="TLD83825.1"/>
    </source>
</evidence>
<dbReference type="GO" id="GO:0030170">
    <property type="term" value="F:pyridoxal phosphate binding"/>
    <property type="evidence" value="ECO:0007669"/>
    <property type="project" value="TreeGrafter"/>
</dbReference>
<keyword evidence="3" id="KW-0808">Transferase</keyword>
<dbReference type="EMBL" id="JRPL02000005">
    <property type="protein sequence ID" value="TLD83825.1"/>
    <property type="molecule type" value="Genomic_DNA"/>
</dbReference>
<sequence>MVGYPLASSTWDEQELQAIREVIDNDMFTMGEKVAECERNFAKFVGSKYAVMTSSGSTANLIATAALFYTKHNKLQRGDEVIVPAVSWSTTYYPLYQYGLKLKFVDIDLETLNYDLESLQDAITDSTKMIMCVNLLGNPNDFDKIQAIIGNKNIVLLEDNCESMGAEYKNKQTGTFGIMGTFSTFFSHHIATMEGGFVVTDNEELYHILLCLRAHGWTRNLPKDNLVAPKSDSWFHESFRFVLPGYNVRPVEMSGAIGIMQLRKLPIFLEYRRKNAEIFCRYFQNHPDFIIQKQIGLSSWFGFSFIIRPNSLIKREHILQRLDKNNIEYRPIVAGDFTQNEVLRYFDYEIHGSLKNAKHLHNHGFFVGNHQTDISDSLHLLKTVIDGGGGKNTLVFCTKLYPVNNYTDNEYSSHIALRFTRSA</sequence>
<dbReference type="AlphaFoldDB" id="A0A4U8SCL5"/>
<dbReference type="PANTHER" id="PTHR30244:SF34">
    <property type="entry name" value="DTDP-4-AMINO-4,6-DIDEOXYGALACTOSE TRANSAMINASE"/>
    <property type="match status" value="1"/>
</dbReference>
<keyword evidence="3" id="KW-0032">Aminotransferase</keyword>
<protein>
    <submittedName>
        <fullName evidence="3">DegT/DnrJ/EryC1/StrS family aminotransferase</fullName>
    </submittedName>
</protein>
<dbReference type="Gene3D" id="3.40.640.10">
    <property type="entry name" value="Type I PLP-dependent aspartate aminotransferase-like (Major domain)"/>
    <property type="match status" value="1"/>
</dbReference>
<dbReference type="InterPro" id="IPR000653">
    <property type="entry name" value="DegT/StrS_aminotransferase"/>
</dbReference>
<dbReference type="OrthoDB" id="9810913at2"/>
<gene>
    <name evidence="3" type="ORF">LS81_003555</name>
</gene>
<dbReference type="Proteomes" id="UP000029878">
    <property type="component" value="Unassembled WGS sequence"/>
</dbReference>
<organism evidence="3 4">
    <name type="scientific">Helicobacter trogontum</name>
    <dbReference type="NCBI Taxonomy" id="50960"/>
    <lineage>
        <taxon>Bacteria</taxon>
        <taxon>Pseudomonadati</taxon>
        <taxon>Campylobacterota</taxon>
        <taxon>Epsilonproteobacteria</taxon>
        <taxon>Campylobacterales</taxon>
        <taxon>Helicobacteraceae</taxon>
        <taxon>Helicobacter</taxon>
    </lineage>
</organism>
<dbReference type="RefSeq" id="WP_081955896.1">
    <property type="nucleotide sequence ID" value="NZ_FZNG01000016.1"/>
</dbReference>
<reference evidence="3 4" key="1">
    <citation type="journal article" date="2014" name="Genome Announc.">
        <title>Draft genome sequences of eight enterohepatic helicobacter species isolated from both laboratory and wild rodents.</title>
        <authorList>
            <person name="Sheh A."/>
            <person name="Shen Z."/>
            <person name="Fox J.G."/>
        </authorList>
    </citation>
    <scope>NUCLEOTIDE SEQUENCE [LARGE SCALE GENOMIC DNA]</scope>
    <source>
        <strain evidence="3 4">ATCC 700114</strain>
    </source>
</reference>
<dbReference type="PANTHER" id="PTHR30244">
    <property type="entry name" value="TRANSAMINASE"/>
    <property type="match status" value="1"/>
</dbReference>
<dbReference type="GO" id="GO:0008483">
    <property type="term" value="F:transaminase activity"/>
    <property type="evidence" value="ECO:0007669"/>
    <property type="project" value="UniProtKB-KW"/>
</dbReference>
<dbReference type="GO" id="GO:0000271">
    <property type="term" value="P:polysaccharide biosynthetic process"/>
    <property type="evidence" value="ECO:0007669"/>
    <property type="project" value="TreeGrafter"/>
</dbReference>
<evidence type="ECO:0000256" key="2">
    <source>
        <dbReference type="RuleBase" id="RU004508"/>
    </source>
</evidence>
<dbReference type="PIRSF" id="PIRSF000390">
    <property type="entry name" value="PLP_StrS"/>
    <property type="match status" value="1"/>
</dbReference>
<dbReference type="InterPro" id="IPR015421">
    <property type="entry name" value="PyrdxlP-dep_Trfase_major"/>
</dbReference>
<dbReference type="InterPro" id="IPR015422">
    <property type="entry name" value="PyrdxlP-dep_Trfase_small"/>
</dbReference>
<proteinExistence type="inferred from homology"/>
<dbReference type="SUPFAM" id="SSF53383">
    <property type="entry name" value="PLP-dependent transferases"/>
    <property type="match status" value="1"/>
</dbReference>
<comment type="caution">
    <text evidence="3">The sequence shown here is derived from an EMBL/GenBank/DDBJ whole genome shotgun (WGS) entry which is preliminary data.</text>
</comment>
<dbReference type="Pfam" id="PF01041">
    <property type="entry name" value="DegT_DnrJ_EryC1"/>
    <property type="match status" value="1"/>
</dbReference>
<dbReference type="Gene3D" id="3.90.1150.10">
    <property type="entry name" value="Aspartate Aminotransferase, domain 1"/>
    <property type="match status" value="1"/>
</dbReference>
<comment type="similarity">
    <text evidence="1 2">Belongs to the DegT/DnrJ/EryC1 family.</text>
</comment>
<accession>A0A4U8SCL5</accession>
<evidence type="ECO:0000256" key="1">
    <source>
        <dbReference type="ARBA" id="ARBA00037999"/>
    </source>
</evidence>
<evidence type="ECO:0000313" key="4">
    <source>
        <dbReference type="Proteomes" id="UP000029878"/>
    </source>
</evidence>
<name>A0A4U8SCL5_9HELI</name>
<dbReference type="CDD" id="cd00616">
    <property type="entry name" value="AHBA_syn"/>
    <property type="match status" value="1"/>
</dbReference>
<keyword evidence="2" id="KW-0663">Pyridoxal phosphate</keyword>
<dbReference type="InterPro" id="IPR015424">
    <property type="entry name" value="PyrdxlP-dep_Trfase"/>
</dbReference>